<sequence>MLLKFSASFLCIAGRCFNQKLGILSCPGAFQLLSLCSVWVTSSVVIGAQLL</sequence>
<evidence type="ECO:0000313" key="1">
    <source>
        <dbReference type="EMBL" id="KOF94102.1"/>
    </source>
</evidence>
<name>A0A0L8HY12_OCTBM</name>
<gene>
    <name evidence="1" type="ORF">OCBIM_22002747mg</name>
</gene>
<reference evidence="1" key="1">
    <citation type="submission" date="2015-07" db="EMBL/GenBank/DDBJ databases">
        <title>MeaNS - Measles Nucleotide Surveillance Program.</title>
        <authorList>
            <person name="Tran T."/>
            <person name="Druce J."/>
        </authorList>
    </citation>
    <scope>NUCLEOTIDE SEQUENCE</scope>
    <source>
        <strain evidence="1">UCB-OBI-ISO-001</strain>
        <tissue evidence="1">Gonad</tissue>
    </source>
</reference>
<dbReference type="EMBL" id="KQ417032">
    <property type="protein sequence ID" value="KOF94102.1"/>
    <property type="molecule type" value="Genomic_DNA"/>
</dbReference>
<accession>A0A0L8HY12</accession>
<protein>
    <submittedName>
        <fullName evidence="1">Uncharacterized protein</fullName>
    </submittedName>
</protein>
<dbReference type="AlphaFoldDB" id="A0A0L8HY12"/>
<proteinExistence type="predicted"/>
<organism evidence="1">
    <name type="scientific">Octopus bimaculoides</name>
    <name type="common">California two-spotted octopus</name>
    <dbReference type="NCBI Taxonomy" id="37653"/>
    <lineage>
        <taxon>Eukaryota</taxon>
        <taxon>Metazoa</taxon>
        <taxon>Spiralia</taxon>
        <taxon>Lophotrochozoa</taxon>
        <taxon>Mollusca</taxon>
        <taxon>Cephalopoda</taxon>
        <taxon>Coleoidea</taxon>
        <taxon>Octopodiformes</taxon>
        <taxon>Octopoda</taxon>
        <taxon>Incirrata</taxon>
        <taxon>Octopodidae</taxon>
        <taxon>Octopus</taxon>
    </lineage>
</organism>